<evidence type="ECO:0000259" key="4">
    <source>
        <dbReference type="Pfam" id="PF13458"/>
    </source>
</evidence>
<dbReference type="AlphaFoldDB" id="A0A1M5E5Z3"/>
<proteinExistence type="inferred from homology"/>
<evidence type="ECO:0000256" key="2">
    <source>
        <dbReference type="ARBA" id="ARBA00022729"/>
    </source>
</evidence>
<dbReference type="Gene3D" id="3.40.50.2300">
    <property type="match status" value="2"/>
</dbReference>
<evidence type="ECO:0000313" key="6">
    <source>
        <dbReference type="Proteomes" id="UP000183987"/>
    </source>
</evidence>
<keyword evidence="3" id="KW-0813">Transport</keyword>
<feature type="domain" description="Leucine-binding protein" evidence="4">
    <location>
        <begin position="56"/>
        <end position="359"/>
    </location>
</feature>
<accession>A0A1M5E5Z3</accession>
<sequence length="370" mass="37038">MLVSERQSIVIPSARLGRRGFLKGLCGTSALSVLGGCGTLSSEPSLPPVGTVGQAAFLAPLSGPQSAVGQMMRAAASLGGNDIGPGAEVAVYDSGGTEEEAVTAARAAVAGGARMLLGPLLSGQSRAVAAAVGRVPVVALTNDSSVAGGNLFVFGITPLQSARAVIGFAATRGKRRIGVVVPSTEFGQLQSTAAATAGAAVGATVLAPVVTDTSADLISRLGHDGALPNAVYLPIVGGAFTEQAAVLKAAGVQILGSDQWSSIIPYRTPALLDAWFAAPDPIRYEAFALAFEEQSGGEAGVLAGLAFDAVEMARLLGRLGQQDREGLLRDGGFDGVLGPYRFTDAGQCDRALAVLGVQQGATVLIGATGG</sequence>
<dbReference type="SUPFAM" id="SSF53822">
    <property type="entry name" value="Periplasmic binding protein-like I"/>
    <property type="match status" value="1"/>
</dbReference>
<organism evidence="5 6">
    <name type="scientific">Loktanella atrilutea</name>
    <dbReference type="NCBI Taxonomy" id="366533"/>
    <lineage>
        <taxon>Bacteria</taxon>
        <taxon>Pseudomonadati</taxon>
        <taxon>Pseudomonadota</taxon>
        <taxon>Alphaproteobacteria</taxon>
        <taxon>Rhodobacterales</taxon>
        <taxon>Roseobacteraceae</taxon>
        <taxon>Loktanella</taxon>
    </lineage>
</organism>
<name>A0A1M5E5Z3_LOKAT</name>
<dbReference type="PANTHER" id="PTHR30483">
    <property type="entry name" value="LEUCINE-SPECIFIC-BINDING PROTEIN"/>
    <property type="match status" value="1"/>
</dbReference>
<dbReference type="PANTHER" id="PTHR30483:SF6">
    <property type="entry name" value="PERIPLASMIC BINDING PROTEIN OF ABC TRANSPORTER FOR NATURAL AMINO ACIDS"/>
    <property type="match status" value="1"/>
</dbReference>
<dbReference type="GO" id="GO:0006865">
    <property type="term" value="P:amino acid transport"/>
    <property type="evidence" value="ECO:0007669"/>
    <property type="project" value="UniProtKB-KW"/>
</dbReference>
<dbReference type="Proteomes" id="UP000183987">
    <property type="component" value="Unassembled WGS sequence"/>
</dbReference>
<comment type="similarity">
    <text evidence="1">Belongs to the leucine-binding protein family.</text>
</comment>
<dbReference type="STRING" id="366533.SAMN05444339_11185"/>
<keyword evidence="2" id="KW-0732">Signal</keyword>
<evidence type="ECO:0000256" key="1">
    <source>
        <dbReference type="ARBA" id="ARBA00010062"/>
    </source>
</evidence>
<dbReference type="EMBL" id="FQUE01000011">
    <property type="protein sequence ID" value="SHF74606.1"/>
    <property type="molecule type" value="Genomic_DNA"/>
</dbReference>
<dbReference type="CDD" id="cd06339">
    <property type="entry name" value="PBP1_YraM_LppC_lipoprotein-like"/>
    <property type="match status" value="1"/>
</dbReference>
<dbReference type="InterPro" id="IPR028082">
    <property type="entry name" value="Peripla_BP_I"/>
</dbReference>
<keyword evidence="6" id="KW-1185">Reference proteome</keyword>
<dbReference type="InterPro" id="IPR051010">
    <property type="entry name" value="BCAA_transport"/>
</dbReference>
<dbReference type="InterPro" id="IPR028081">
    <property type="entry name" value="Leu-bd"/>
</dbReference>
<reference evidence="6" key="1">
    <citation type="submission" date="2016-11" db="EMBL/GenBank/DDBJ databases">
        <authorList>
            <person name="Varghese N."/>
            <person name="Submissions S."/>
        </authorList>
    </citation>
    <scope>NUCLEOTIDE SEQUENCE [LARGE SCALE GENOMIC DNA]</scope>
    <source>
        <strain evidence="6">DSM 29326</strain>
    </source>
</reference>
<gene>
    <name evidence="5" type="ORF">SAMN05444339_11185</name>
</gene>
<evidence type="ECO:0000313" key="5">
    <source>
        <dbReference type="EMBL" id="SHF74606.1"/>
    </source>
</evidence>
<keyword evidence="3" id="KW-0029">Amino-acid transport</keyword>
<evidence type="ECO:0000256" key="3">
    <source>
        <dbReference type="ARBA" id="ARBA00022970"/>
    </source>
</evidence>
<dbReference type="Pfam" id="PF13458">
    <property type="entry name" value="Peripla_BP_6"/>
    <property type="match status" value="1"/>
</dbReference>
<protein>
    <submittedName>
        <fullName evidence="5">Amino acid/amide ABC transporter substrate-binding protein, HAAT family</fullName>
    </submittedName>
</protein>